<dbReference type="Proteomes" id="UP000237105">
    <property type="component" value="Unassembled WGS sequence"/>
</dbReference>
<evidence type="ECO:0000313" key="1">
    <source>
        <dbReference type="EMBL" id="PON60680.1"/>
    </source>
</evidence>
<proteinExistence type="predicted"/>
<gene>
    <name evidence="1" type="ORF">PanWU01x14_150980</name>
</gene>
<name>A0A2P5CI07_PARAD</name>
<dbReference type="EMBL" id="JXTB01000128">
    <property type="protein sequence ID" value="PON60680.1"/>
    <property type="molecule type" value="Genomic_DNA"/>
</dbReference>
<protein>
    <submittedName>
        <fullName evidence="1">Uncharacterized protein</fullName>
    </submittedName>
</protein>
<sequence>MAESVKSNVQLEMEVSVRLSRATSLRGWQERGSVIGGRGGLDLVSLGGSSDRIGLAT</sequence>
<organism evidence="1 2">
    <name type="scientific">Parasponia andersonii</name>
    <name type="common">Sponia andersonii</name>
    <dbReference type="NCBI Taxonomy" id="3476"/>
    <lineage>
        <taxon>Eukaryota</taxon>
        <taxon>Viridiplantae</taxon>
        <taxon>Streptophyta</taxon>
        <taxon>Embryophyta</taxon>
        <taxon>Tracheophyta</taxon>
        <taxon>Spermatophyta</taxon>
        <taxon>Magnoliopsida</taxon>
        <taxon>eudicotyledons</taxon>
        <taxon>Gunneridae</taxon>
        <taxon>Pentapetalae</taxon>
        <taxon>rosids</taxon>
        <taxon>fabids</taxon>
        <taxon>Rosales</taxon>
        <taxon>Cannabaceae</taxon>
        <taxon>Parasponia</taxon>
    </lineage>
</organism>
<reference evidence="2" key="1">
    <citation type="submission" date="2016-06" db="EMBL/GenBank/DDBJ databases">
        <title>Parallel loss of symbiosis genes in relatives of nitrogen-fixing non-legume Parasponia.</title>
        <authorList>
            <person name="Van Velzen R."/>
            <person name="Holmer R."/>
            <person name="Bu F."/>
            <person name="Rutten L."/>
            <person name="Van Zeijl A."/>
            <person name="Liu W."/>
            <person name="Santuari L."/>
            <person name="Cao Q."/>
            <person name="Sharma T."/>
            <person name="Shen D."/>
            <person name="Roswanjaya Y."/>
            <person name="Wardhani T."/>
            <person name="Kalhor M.S."/>
            <person name="Jansen J."/>
            <person name="Van den Hoogen J."/>
            <person name="Gungor B."/>
            <person name="Hartog M."/>
            <person name="Hontelez J."/>
            <person name="Verver J."/>
            <person name="Yang W.-C."/>
            <person name="Schijlen E."/>
            <person name="Repin R."/>
            <person name="Schilthuizen M."/>
            <person name="Schranz E."/>
            <person name="Heidstra R."/>
            <person name="Miyata K."/>
            <person name="Fedorova E."/>
            <person name="Kohlen W."/>
            <person name="Bisseling T."/>
            <person name="Smit S."/>
            <person name="Geurts R."/>
        </authorList>
    </citation>
    <scope>NUCLEOTIDE SEQUENCE [LARGE SCALE GENOMIC DNA]</scope>
    <source>
        <strain evidence="2">cv. WU1-14</strain>
    </source>
</reference>
<comment type="caution">
    <text evidence="1">The sequence shown here is derived from an EMBL/GenBank/DDBJ whole genome shotgun (WGS) entry which is preliminary data.</text>
</comment>
<accession>A0A2P5CI07</accession>
<keyword evidence="2" id="KW-1185">Reference proteome</keyword>
<evidence type="ECO:0000313" key="2">
    <source>
        <dbReference type="Proteomes" id="UP000237105"/>
    </source>
</evidence>
<dbReference type="AlphaFoldDB" id="A0A2P5CI07"/>